<reference evidence="1" key="1">
    <citation type="submission" date="2024-03" db="EMBL/GenBank/DDBJ databases">
        <authorList>
            <consortium name="ELIXIR-Norway"/>
            <consortium name="Elixir Norway"/>
        </authorList>
    </citation>
    <scope>NUCLEOTIDE SEQUENCE</scope>
</reference>
<accession>A0ABP1B039</accession>
<protein>
    <submittedName>
        <fullName evidence="1">Uncharacterized protein</fullName>
    </submittedName>
</protein>
<name>A0ABP1B039_9BRYO</name>
<organism evidence="1 2">
    <name type="scientific">Sphagnum jensenii</name>
    <dbReference type="NCBI Taxonomy" id="128206"/>
    <lineage>
        <taxon>Eukaryota</taxon>
        <taxon>Viridiplantae</taxon>
        <taxon>Streptophyta</taxon>
        <taxon>Embryophyta</taxon>
        <taxon>Bryophyta</taxon>
        <taxon>Sphagnophytina</taxon>
        <taxon>Sphagnopsida</taxon>
        <taxon>Sphagnales</taxon>
        <taxon>Sphagnaceae</taxon>
        <taxon>Sphagnum</taxon>
    </lineage>
</organism>
<dbReference type="Proteomes" id="UP001497522">
    <property type="component" value="Chromosome 17"/>
</dbReference>
<evidence type="ECO:0000313" key="1">
    <source>
        <dbReference type="EMBL" id="CAK9867900.1"/>
    </source>
</evidence>
<keyword evidence="2" id="KW-1185">Reference proteome</keyword>
<sequence length="73" mass="7645">MMLPHSNGSFAAMGLSSASAGALPSTPDCCGGEEENAEECALSSLALRTNSQLFLLFFFFDGWGLSPLLVKLS</sequence>
<dbReference type="EMBL" id="OZ023718">
    <property type="protein sequence ID" value="CAK9867900.1"/>
    <property type="molecule type" value="Genomic_DNA"/>
</dbReference>
<gene>
    <name evidence="1" type="ORF">CSSPJE1EN2_LOCUS10895</name>
</gene>
<proteinExistence type="predicted"/>
<evidence type="ECO:0000313" key="2">
    <source>
        <dbReference type="Proteomes" id="UP001497522"/>
    </source>
</evidence>